<dbReference type="PANTHER" id="PTHR46052">
    <property type="entry name" value="PHOSDUCIN-LIKE PROTEIN"/>
    <property type="match status" value="1"/>
</dbReference>
<comment type="similarity">
    <text evidence="1">Belongs to the phosducin family.</text>
</comment>
<dbReference type="Proteomes" id="UP000092666">
    <property type="component" value="Unassembled WGS sequence"/>
</dbReference>
<feature type="compositionally biased region" description="Low complexity" evidence="2">
    <location>
        <begin position="20"/>
        <end position="33"/>
    </location>
</feature>
<reference evidence="4 5" key="1">
    <citation type="submission" date="2013-07" db="EMBL/GenBank/DDBJ databases">
        <title>The Genome Sequence of Cryptococcus heveanensis BCC8398.</title>
        <authorList>
            <consortium name="The Broad Institute Genome Sequencing Platform"/>
            <person name="Cuomo C."/>
            <person name="Litvintseva A."/>
            <person name="Chen Y."/>
            <person name="Heitman J."/>
            <person name="Sun S."/>
            <person name="Springer D."/>
            <person name="Dromer F."/>
            <person name="Young S.K."/>
            <person name="Zeng Q."/>
            <person name="Gargeya S."/>
            <person name="Fitzgerald M."/>
            <person name="Abouelleil A."/>
            <person name="Alvarado L."/>
            <person name="Berlin A.M."/>
            <person name="Chapman S.B."/>
            <person name="Dewar J."/>
            <person name="Goldberg J."/>
            <person name="Griggs A."/>
            <person name="Gujja S."/>
            <person name="Hansen M."/>
            <person name="Howarth C."/>
            <person name="Imamovic A."/>
            <person name="Larimer J."/>
            <person name="McCowan C."/>
            <person name="Murphy C."/>
            <person name="Pearson M."/>
            <person name="Priest M."/>
            <person name="Roberts A."/>
            <person name="Saif S."/>
            <person name="Shea T."/>
            <person name="Sykes S."/>
            <person name="Wortman J."/>
            <person name="Nusbaum C."/>
            <person name="Birren B."/>
        </authorList>
    </citation>
    <scope>NUCLEOTIDE SEQUENCE [LARGE SCALE GENOMIC DNA]</scope>
    <source>
        <strain evidence="4 5">BCC8398</strain>
    </source>
</reference>
<evidence type="ECO:0000313" key="4">
    <source>
        <dbReference type="EMBL" id="OCF33638.1"/>
    </source>
</evidence>
<dbReference type="PANTHER" id="PTHR46052:SF1">
    <property type="entry name" value="PHOSDUCIN-LIKE PROTEIN"/>
    <property type="match status" value="1"/>
</dbReference>
<evidence type="ECO:0000256" key="1">
    <source>
        <dbReference type="ARBA" id="ARBA00009686"/>
    </source>
</evidence>
<feature type="compositionally biased region" description="Basic and acidic residues" evidence="2">
    <location>
        <begin position="91"/>
        <end position="110"/>
    </location>
</feature>
<evidence type="ECO:0000256" key="2">
    <source>
        <dbReference type="SAM" id="MobiDB-lite"/>
    </source>
</evidence>
<feature type="region of interest" description="Disordered" evidence="2">
    <location>
        <begin position="1"/>
        <end position="115"/>
    </location>
</feature>
<dbReference type="Pfam" id="PF02114">
    <property type="entry name" value="Phosducin"/>
    <property type="match status" value="1"/>
</dbReference>
<dbReference type="Gene3D" id="3.40.30.10">
    <property type="entry name" value="Glutaredoxin"/>
    <property type="match status" value="1"/>
</dbReference>
<feature type="compositionally biased region" description="Acidic residues" evidence="2">
    <location>
        <begin position="36"/>
        <end position="50"/>
    </location>
</feature>
<feature type="domain" description="Phosducin" evidence="3">
    <location>
        <begin position="84"/>
        <end position="236"/>
    </location>
</feature>
<keyword evidence="5" id="KW-1185">Reference proteome</keyword>
<gene>
    <name evidence="4" type="ORF">I316_04712</name>
</gene>
<evidence type="ECO:0000259" key="3">
    <source>
        <dbReference type="Pfam" id="PF02114"/>
    </source>
</evidence>
<accession>A0A1B9GRP0</accession>
<dbReference type="AlphaFoldDB" id="A0A1B9GRP0"/>
<dbReference type="STRING" id="1296120.A0A1B9GRP0"/>
<dbReference type="SUPFAM" id="SSF52833">
    <property type="entry name" value="Thioredoxin-like"/>
    <property type="match status" value="1"/>
</dbReference>
<sequence length="349" mass="38755">MPDSLEAAALNGSLFTFQDSLPSPSRSASSSSPQNTDDELGSDLEDDNDDGPSTAQSSILGRRGDTSGRGAPRVRSPPVEHDGPQTGPKGVIEDRRAANTHAKQERERQVAEQLAEANRRALVGLTIDEEDKLRRKEKQQDDEKEDEELAEWRRRRKAQLVGDRDPQDEDELPDRSDWDAIRRESVKRGGLRELGAEGFVDAVEKPGWVAVLIYEPGIPRCTSLLASMLHLSLNLPSSLPVPVSLYRALATSLSFSLLPPTSQTHATVTSAYHDDDEDDVPKGRPDPDVLPTMLVYKDGELEHNWVRVDWDVKEDGVEGLFRRVGILPSVHKIGINRQDRHLLDVDDDD</sequence>
<dbReference type="InterPro" id="IPR024253">
    <property type="entry name" value="Phosducin_thioredoxin-like_dom"/>
</dbReference>
<dbReference type="InterPro" id="IPR051499">
    <property type="entry name" value="Phosducin-like_reg"/>
</dbReference>
<dbReference type="OrthoDB" id="70588at2759"/>
<evidence type="ECO:0000313" key="5">
    <source>
        <dbReference type="Proteomes" id="UP000092666"/>
    </source>
</evidence>
<dbReference type="InterPro" id="IPR036249">
    <property type="entry name" value="Thioredoxin-like_sf"/>
</dbReference>
<reference evidence="5" key="2">
    <citation type="submission" date="2013-12" db="EMBL/GenBank/DDBJ databases">
        <title>Evolution of pathogenesis and genome organization in the Tremellales.</title>
        <authorList>
            <person name="Cuomo C."/>
            <person name="Litvintseva A."/>
            <person name="Heitman J."/>
            <person name="Chen Y."/>
            <person name="Sun S."/>
            <person name="Springer D."/>
            <person name="Dromer F."/>
            <person name="Young S."/>
            <person name="Zeng Q."/>
            <person name="Chapman S."/>
            <person name="Gujja S."/>
            <person name="Saif S."/>
            <person name="Birren B."/>
        </authorList>
    </citation>
    <scope>NUCLEOTIDE SEQUENCE [LARGE SCALE GENOMIC DNA]</scope>
    <source>
        <strain evidence="5">BCC8398</strain>
    </source>
</reference>
<protein>
    <recommendedName>
        <fullName evidence="3">Phosducin domain-containing protein</fullName>
    </recommendedName>
</protein>
<feature type="region of interest" description="Disordered" evidence="2">
    <location>
        <begin position="157"/>
        <end position="176"/>
    </location>
</feature>
<proteinExistence type="inferred from homology"/>
<organism evidence="4 5">
    <name type="scientific">Kwoniella heveanensis BCC8398</name>
    <dbReference type="NCBI Taxonomy" id="1296120"/>
    <lineage>
        <taxon>Eukaryota</taxon>
        <taxon>Fungi</taxon>
        <taxon>Dikarya</taxon>
        <taxon>Basidiomycota</taxon>
        <taxon>Agaricomycotina</taxon>
        <taxon>Tremellomycetes</taxon>
        <taxon>Tremellales</taxon>
        <taxon>Cryptococcaceae</taxon>
        <taxon>Kwoniella</taxon>
    </lineage>
</organism>
<dbReference type="EMBL" id="KI669504">
    <property type="protein sequence ID" value="OCF33638.1"/>
    <property type="molecule type" value="Genomic_DNA"/>
</dbReference>
<name>A0A1B9GRP0_9TREE</name>